<dbReference type="EMBL" id="JACEQY010000098">
    <property type="protein sequence ID" value="MBA4867164.1"/>
    <property type="molecule type" value="Genomic_DNA"/>
</dbReference>
<reference evidence="2 3" key="1">
    <citation type="submission" date="2020-07" db="EMBL/GenBank/DDBJ databases">
        <title>Streptomyces isolated from Indian soil.</title>
        <authorList>
            <person name="Mandal S."/>
            <person name="Maiti P.K."/>
        </authorList>
    </citation>
    <scope>NUCLEOTIDE SEQUENCE [LARGE SCALE GENOMIC DNA]</scope>
    <source>
        <strain evidence="2 3">PSKA54</strain>
    </source>
</reference>
<proteinExistence type="predicted"/>
<name>A0A7W2HKP8_9ACTN</name>
<feature type="chain" id="PRO_5030557057" evidence="1">
    <location>
        <begin position="34"/>
        <end position="134"/>
    </location>
</feature>
<keyword evidence="3" id="KW-1185">Reference proteome</keyword>
<dbReference type="Proteomes" id="UP000586976">
    <property type="component" value="Unassembled WGS sequence"/>
</dbReference>
<keyword evidence="1" id="KW-0732">Signal</keyword>
<evidence type="ECO:0000256" key="1">
    <source>
        <dbReference type="SAM" id="SignalP"/>
    </source>
</evidence>
<feature type="signal peptide" evidence="1">
    <location>
        <begin position="1"/>
        <end position="33"/>
    </location>
</feature>
<protein>
    <submittedName>
        <fullName evidence="2">Spore-associated protein A</fullName>
    </submittedName>
</protein>
<evidence type="ECO:0000313" key="2">
    <source>
        <dbReference type="EMBL" id="MBA4867164.1"/>
    </source>
</evidence>
<accession>A0A7W2HKP8</accession>
<comment type="caution">
    <text evidence="2">The sequence shown here is derived from an EMBL/GenBank/DDBJ whole genome shotgun (WGS) entry which is preliminary data.</text>
</comment>
<dbReference type="AlphaFoldDB" id="A0A7W2HKP8"/>
<organism evidence="2 3">
    <name type="scientific">Streptomyces himalayensis subsp. aureolus</name>
    <dbReference type="NCBI Taxonomy" id="2758039"/>
    <lineage>
        <taxon>Bacteria</taxon>
        <taxon>Bacillati</taxon>
        <taxon>Actinomycetota</taxon>
        <taxon>Actinomycetes</taxon>
        <taxon>Kitasatosporales</taxon>
        <taxon>Streptomycetaceae</taxon>
        <taxon>Streptomyces</taxon>
        <taxon>Streptomyces himalayensis</taxon>
    </lineage>
</organism>
<evidence type="ECO:0000313" key="3">
    <source>
        <dbReference type="Proteomes" id="UP000586976"/>
    </source>
</evidence>
<sequence>MHIGSIARGPSRWLALAGMIGGLILANPGTAQAASPCPGTKIDSMTVPNGYGVVELFYSNGYNCVVTRQTFGDTNVQRSMEASIKLSTSNTWKTDEGLYYSYAGPVSVYAPSKCIDWGGGVLGYYTWELNSHCG</sequence>
<gene>
    <name evidence="2" type="ORF">H1V43_38975</name>
</gene>
<dbReference type="RefSeq" id="WP_181868487.1">
    <property type="nucleotide sequence ID" value="NZ_JACEQY010000098.1"/>
</dbReference>